<dbReference type="AlphaFoldDB" id="A0A5J4PCL6"/>
<sequence>ISTTSILADIYVCNLKDKVTEITAIEKKTFEAMQQRFEMFTKQVKILCEDNQNKEKWLTGNDICQLLHISPRSLQSYQDNGTLPYSQIGRKCYYKASDVEQLINQAQINK</sequence>
<name>A0A5J4PCL6_9ZZZZ</name>
<organism evidence="2">
    <name type="scientific">termite gut metagenome</name>
    <dbReference type="NCBI Taxonomy" id="433724"/>
    <lineage>
        <taxon>unclassified sequences</taxon>
        <taxon>metagenomes</taxon>
        <taxon>organismal metagenomes</taxon>
    </lineage>
</organism>
<reference evidence="2" key="1">
    <citation type="submission" date="2019-03" db="EMBL/GenBank/DDBJ databases">
        <title>Single cell metagenomics reveals metabolic interactions within the superorganism composed of flagellate Streblomastix strix and complex community of Bacteroidetes bacteria on its surface.</title>
        <authorList>
            <person name="Treitli S.C."/>
            <person name="Kolisko M."/>
            <person name="Husnik F."/>
            <person name="Keeling P."/>
            <person name="Hampl V."/>
        </authorList>
    </citation>
    <scope>NUCLEOTIDE SEQUENCE</scope>
    <source>
        <strain evidence="2">STM</strain>
    </source>
</reference>
<dbReference type="SUPFAM" id="SSF46955">
    <property type="entry name" value="Putative DNA-binding domain"/>
    <property type="match status" value="1"/>
</dbReference>
<dbReference type="PANTHER" id="PTHR34585:SF22">
    <property type="entry name" value="HELIX-TURN-HELIX DOMAIN-CONTAINING PROTEIN"/>
    <property type="match status" value="1"/>
</dbReference>
<dbReference type="Pfam" id="PF12728">
    <property type="entry name" value="HTH_17"/>
    <property type="match status" value="1"/>
</dbReference>
<accession>A0A5J4PCL6</accession>
<dbReference type="PANTHER" id="PTHR34585">
    <property type="match status" value="1"/>
</dbReference>
<feature type="domain" description="Helix-turn-helix" evidence="1">
    <location>
        <begin position="57"/>
        <end position="105"/>
    </location>
</feature>
<gene>
    <name evidence="2" type="ORF">EZS27_041098</name>
</gene>
<evidence type="ECO:0000259" key="1">
    <source>
        <dbReference type="Pfam" id="PF12728"/>
    </source>
</evidence>
<dbReference type="InterPro" id="IPR041657">
    <property type="entry name" value="HTH_17"/>
</dbReference>
<feature type="non-terminal residue" evidence="2">
    <location>
        <position position="1"/>
    </location>
</feature>
<protein>
    <recommendedName>
        <fullName evidence="1">Helix-turn-helix domain-containing protein</fullName>
    </recommendedName>
</protein>
<proteinExistence type="predicted"/>
<comment type="caution">
    <text evidence="2">The sequence shown here is derived from an EMBL/GenBank/DDBJ whole genome shotgun (WGS) entry which is preliminary data.</text>
</comment>
<dbReference type="InterPro" id="IPR009061">
    <property type="entry name" value="DNA-bd_dom_put_sf"/>
</dbReference>
<evidence type="ECO:0000313" key="2">
    <source>
        <dbReference type="EMBL" id="KAA6307235.1"/>
    </source>
</evidence>
<dbReference type="EMBL" id="SNRY01009319">
    <property type="protein sequence ID" value="KAA6307235.1"/>
    <property type="molecule type" value="Genomic_DNA"/>
</dbReference>